<dbReference type="EMBL" id="CAJNOO010000233">
    <property type="protein sequence ID" value="CAF0869439.1"/>
    <property type="molecule type" value="Genomic_DNA"/>
</dbReference>
<protein>
    <recommendedName>
        <fullName evidence="1">F-box domain-containing protein</fullName>
    </recommendedName>
</protein>
<dbReference type="CDD" id="cd09917">
    <property type="entry name" value="F-box_SF"/>
    <property type="match status" value="1"/>
</dbReference>
<comment type="caution">
    <text evidence="2">The sequence shown here is derived from an EMBL/GenBank/DDBJ whole genome shotgun (WGS) entry which is preliminary data.</text>
</comment>
<evidence type="ECO:0000313" key="2">
    <source>
        <dbReference type="EMBL" id="CAF0869439.1"/>
    </source>
</evidence>
<dbReference type="PROSITE" id="PS50181">
    <property type="entry name" value="FBOX"/>
    <property type="match status" value="1"/>
</dbReference>
<reference evidence="2" key="1">
    <citation type="submission" date="2021-02" db="EMBL/GenBank/DDBJ databases">
        <authorList>
            <person name="Nowell W R."/>
        </authorList>
    </citation>
    <scope>NUCLEOTIDE SEQUENCE</scope>
</reference>
<dbReference type="Proteomes" id="UP000663823">
    <property type="component" value="Unassembled WGS sequence"/>
</dbReference>
<organism evidence="2 4">
    <name type="scientific">Rotaria sordida</name>
    <dbReference type="NCBI Taxonomy" id="392033"/>
    <lineage>
        <taxon>Eukaryota</taxon>
        <taxon>Metazoa</taxon>
        <taxon>Spiralia</taxon>
        <taxon>Gnathifera</taxon>
        <taxon>Rotifera</taxon>
        <taxon>Eurotatoria</taxon>
        <taxon>Bdelloidea</taxon>
        <taxon>Philodinida</taxon>
        <taxon>Philodinidae</taxon>
        <taxon>Rotaria</taxon>
    </lineage>
</organism>
<dbReference type="AlphaFoldDB" id="A0A813XEF9"/>
<dbReference type="EMBL" id="CAJOAX010000709">
    <property type="protein sequence ID" value="CAF3638810.1"/>
    <property type="molecule type" value="Genomic_DNA"/>
</dbReference>
<dbReference type="OrthoDB" id="10015873at2759"/>
<dbReference type="InterPro" id="IPR001810">
    <property type="entry name" value="F-box_dom"/>
</dbReference>
<dbReference type="Proteomes" id="UP000663882">
    <property type="component" value="Unassembled WGS sequence"/>
</dbReference>
<dbReference type="InterPro" id="IPR036047">
    <property type="entry name" value="F-box-like_dom_sf"/>
</dbReference>
<proteinExistence type="predicted"/>
<dbReference type="SUPFAM" id="SSF81383">
    <property type="entry name" value="F-box domain"/>
    <property type="match status" value="1"/>
</dbReference>
<evidence type="ECO:0000259" key="1">
    <source>
        <dbReference type="PROSITE" id="PS50181"/>
    </source>
</evidence>
<evidence type="ECO:0000313" key="3">
    <source>
        <dbReference type="EMBL" id="CAF3638810.1"/>
    </source>
</evidence>
<feature type="domain" description="F-box" evidence="1">
    <location>
        <begin position="25"/>
        <end position="73"/>
    </location>
</feature>
<sequence>MGCNYTKVRPVQELAVPMPAELVLSTTNDQLPVEIIYKILDELDIETIFVSLYNVCKRFNSILSTYDKYHFNLKTISLNRFNLICSRIRPEQIIELTLSDDENSPGLIEQFLLRFSLNEFVRLRSLTLIQINNEEYMNLILIPMADHTSLLNLFSIKIINSDETYGEIFVELIMSILTKPSLRKVHFDLSYGRTTSNPLPWLEQCSIRHMIFKGSCSVNFIRNTFIHAPQLETFAASDFNFDEEIDLNNVPNNHEDDNDSDANEEFEVQAEENLNHEENQIPKNEKFTSIESTNYLNSLTLYDCSINMSKFEWMLQEIPTLKRFRLSTITGYNDESILDGHRWTTLVSNMDKFEFIFSVYLPDSSVWDTDVCITTFRTPFWTEDKQWFVSLEKYDDEVILYTLPYLNDFYVVKSLSSSFQYRSTAIENSTLQIQCMNNVRDLYIDTWNIIKPQVENAILPHFLHVTHLSLCGKWPKSKSFLTDMETIIDMSTIEELSREEIVPTIDFITLLNMMPNLKSIKTSTNLLDALNAAKFSHTNCLRSFIIAPNDYEDQHAVNIEPFCSMFPRIQHLIIPVDNVDSCQYVLDQLKQDLLSVIFRITGNDHSFDETDDESENEEENSAVNLFSEWIQELSERYHCYKKQRQIHIWLQ</sequence>
<name>A0A813XEF9_9BILA</name>
<gene>
    <name evidence="3" type="ORF">OTI717_LOCUS8712</name>
    <name evidence="2" type="ORF">RFH988_LOCUS7390</name>
</gene>
<evidence type="ECO:0000313" key="4">
    <source>
        <dbReference type="Proteomes" id="UP000663882"/>
    </source>
</evidence>
<accession>A0A813XEF9</accession>